<reference evidence="2 3" key="1">
    <citation type="journal article" date="2019" name="Sci. Rep.">
        <title>Orb-weaving spider Araneus ventricosus genome elucidates the spidroin gene catalogue.</title>
        <authorList>
            <person name="Kono N."/>
            <person name="Nakamura H."/>
            <person name="Ohtoshi R."/>
            <person name="Moran D.A.P."/>
            <person name="Shinohara A."/>
            <person name="Yoshida Y."/>
            <person name="Fujiwara M."/>
            <person name="Mori M."/>
            <person name="Tomita M."/>
            <person name="Arakawa K."/>
        </authorList>
    </citation>
    <scope>NUCLEOTIDE SEQUENCE [LARGE SCALE GENOMIC DNA]</scope>
</reference>
<comment type="caution">
    <text evidence="2">The sequence shown here is derived from an EMBL/GenBank/DDBJ whole genome shotgun (WGS) entry which is preliminary data.</text>
</comment>
<evidence type="ECO:0000313" key="3">
    <source>
        <dbReference type="Proteomes" id="UP000499080"/>
    </source>
</evidence>
<name>A0A4Y2AN70_ARAVE</name>
<dbReference type="EMBL" id="BGPR01000021">
    <property type="protein sequence ID" value="GBL80434.1"/>
    <property type="molecule type" value="Genomic_DNA"/>
</dbReference>
<feature type="region of interest" description="Disordered" evidence="1">
    <location>
        <begin position="58"/>
        <end position="85"/>
    </location>
</feature>
<evidence type="ECO:0000256" key="1">
    <source>
        <dbReference type="SAM" id="MobiDB-lite"/>
    </source>
</evidence>
<protein>
    <submittedName>
        <fullName evidence="2">Uncharacterized protein</fullName>
    </submittedName>
</protein>
<dbReference type="AlphaFoldDB" id="A0A4Y2AN70"/>
<accession>A0A4Y2AN70</accession>
<dbReference type="Proteomes" id="UP000499080">
    <property type="component" value="Unassembled WGS sequence"/>
</dbReference>
<gene>
    <name evidence="2" type="ORF">AVEN_92330_1</name>
</gene>
<organism evidence="2 3">
    <name type="scientific">Araneus ventricosus</name>
    <name type="common">Orbweaver spider</name>
    <name type="synonym">Epeira ventricosa</name>
    <dbReference type="NCBI Taxonomy" id="182803"/>
    <lineage>
        <taxon>Eukaryota</taxon>
        <taxon>Metazoa</taxon>
        <taxon>Ecdysozoa</taxon>
        <taxon>Arthropoda</taxon>
        <taxon>Chelicerata</taxon>
        <taxon>Arachnida</taxon>
        <taxon>Araneae</taxon>
        <taxon>Araneomorphae</taxon>
        <taxon>Entelegynae</taxon>
        <taxon>Araneoidea</taxon>
        <taxon>Araneidae</taxon>
        <taxon>Araneus</taxon>
    </lineage>
</organism>
<evidence type="ECO:0000313" key="2">
    <source>
        <dbReference type="EMBL" id="GBL80434.1"/>
    </source>
</evidence>
<proteinExistence type="predicted"/>
<sequence>MDCGRWNYDQSRRSYCAWLGKSLGSPRVNGCTDAVWTLPLPLTCELFNDITRETTDALTSPRATSIPPIPTIGNNANRGRNSWKDRPYERGLRGLDWPVPDY</sequence>
<keyword evidence="3" id="KW-1185">Reference proteome</keyword>